<keyword evidence="1" id="KW-0732">Signal</keyword>
<proteinExistence type="predicted"/>
<accession>A0A290XID5</accession>
<dbReference type="PANTHER" id="PTHR10151:SF120">
    <property type="entry name" value="BIS(5'-ADENOSYL)-TRIPHOSPHATASE"/>
    <property type="match status" value="1"/>
</dbReference>
<dbReference type="PROSITE" id="PS51257">
    <property type="entry name" value="PROKAR_LIPOPROTEIN"/>
    <property type="match status" value="1"/>
</dbReference>
<keyword evidence="3" id="KW-1185">Reference proteome</keyword>
<evidence type="ECO:0000256" key="1">
    <source>
        <dbReference type="SAM" id="SignalP"/>
    </source>
</evidence>
<protein>
    <submittedName>
        <fullName evidence="2">Alkaline phosphatase family protein</fullName>
    </submittedName>
</protein>
<dbReference type="RefSeq" id="WP_096300659.1">
    <property type="nucleotide sequence ID" value="NZ_CP023406.1"/>
</dbReference>
<dbReference type="SUPFAM" id="SSF53649">
    <property type="entry name" value="Alkaline phosphatase-like"/>
    <property type="match status" value="1"/>
</dbReference>
<dbReference type="Gene3D" id="3.30.1360.180">
    <property type="match status" value="1"/>
</dbReference>
<sequence length="426" mass="46165">MPVASRVRAYALLPLLVLVASCATPDISELPTSAATLSGPAAKHPTLLLISLDGVRPDYLGRGDTPTLDALADAGVQSWMRPSYPSLTFPNHYTLVTGLRPDRHGLIHNSMYDEALGEFRLSDRDAVGNAAWFNDGEPLWVTAENAGLRTATLSWPGSEAPVRGVQPTQWSRFDAARPIEERVDTVLGWLLAPEASRPAFATLYFEHPDSVGHDYGPNSPEVRQAMREVDSGLARLVEGLRARGLLGGVNLVLVSDHGMAEVPPGQAIAIEDMVTIEEARVTSTGQVIGIVPNPGFEAQVERRLLGAHARYDCWRKGELPARWKFGTHPRVPPIVCQMHLGWDAVPRASLARRPTHARGSHGFDPAAPEMRAFFIAHGPAFREGVQLDGFDNVDVYPLLARLLGVTPADNDGDPATLLPALRDGVR</sequence>
<dbReference type="CDD" id="cd16018">
    <property type="entry name" value="Enpp"/>
    <property type="match status" value="1"/>
</dbReference>
<dbReference type="OrthoDB" id="9771966at2"/>
<dbReference type="KEGG" id="lum:CNR27_13150"/>
<evidence type="ECO:0000313" key="2">
    <source>
        <dbReference type="EMBL" id="ATD68887.1"/>
    </source>
</evidence>
<dbReference type="Proteomes" id="UP000218968">
    <property type="component" value="Chromosome"/>
</dbReference>
<organism evidence="2 3">
    <name type="scientific">Luteimonas chenhongjianii</name>
    <dbReference type="NCBI Taxonomy" id="2006110"/>
    <lineage>
        <taxon>Bacteria</taxon>
        <taxon>Pseudomonadati</taxon>
        <taxon>Pseudomonadota</taxon>
        <taxon>Gammaproteobacteria</taxon>
        <taxon>Lysobacterales</taxon>
        <taxon>Lysobacteraceae</taxon>
        <taxon>Luteimonas</taxon>
    </lineage>
</organism>
<evidence type="ECO:0000313" key="3">
    <source>
        <dbReference type="Proteomes" id="UP000218968"/>
    </source>
</evidence>
<feature type="chain" id="PRO_5012222860" evidence="1">
    <location>
        <begin position="24"/>
        <end position="426"/>
    </location>
</feature>
<dbReference type="InterPro" id="IPR002591">
    <property type="entry name" value="Phosphodiest/P_Trfase"/>
</dbReference>
<dbReference type="EMBL" id="CP023406">
    <property type="protein sequence ID" value="ATD68887.1"/>
    <property type="molecule type" value="Genomic_DNA"/>
</dbReference>
<dbReference type="AlphaFoldDB" id="A0A290XID5"/>
<dbReference type="Pfam" id="PF01663">
    <property type="entry name" value="Phosphodiest"/>
    <property type="match status" value="1"/>
</dbReference>
<dbReference type="InterPro" id="IPR017850">
    <property type="entry name" value="Alkaline_phosphatase_core_sf"/>
</dbReference>
<gene>
    <name evidence="2" type="ORF">CNR27_13150</name>
</gene>
<name>A0A290XID5_9GAMM</name>
<dbReference type="GO" id="GO:0016787">
    <property type="term" value="F:hydrolase activity"/>
    <property type="evidence" value="ECO:0007669"/>
    <property type="project" value="UniProtKB-ARBA"/>
</dbReference>
<feature type="signal peptide" evidence="1">
    <location>
        <begin position="1"/>
        <end position="23"/>
    </location>
</feature>
<reference evidence="3" key="1">
    <citation type="submission" date="2017-09" db="EMBL/GenBank/DDBJ databases">
        <title>Luteimonas liuhanmingii sp.nov., isolated from the intestinal contents of Tibetan Plateau Pika in Yushu, Qinghai Province, China.</title>
        <authorList>
            <person name="Gui Z."/>
        </authorList>
    </citation>
    <scope>NUCLEOTIDE SEQUENCE [LARGE SCALE GENOMIC DNA]</scope>
    <source>
        <strain evidence="3">100111</strain>
    </source>
</reference>
<dbReference type="PANTHER" id="PTHR10151">
    <property type="entry name" value="ECTONUCLEOTIDE PYROPHOSPHATASE/PHOSPHODIESTERASE"/>
    <property type="match status" value="1"/>
</dbReference>
<dbReference type="Gene3D" id="3.40.720.10">
    <property type="entry name" value="Alkaline Phosphatase, subunit A"/>
    <property type="match status" value="1"/>
</dbReference>